<evidence type="ECO:0000313" key="1">
    <source>
        <dbReference type="EMBL" id="GFT48654.1"/>
    </source>
</evidence>
<keyword evidence="2" id="KW-1185">Reference proteome</keyword>
<sequence>MVSNYTPFYLRVNTISATVDNGSLSPSVGFTAQHPFIPIQFSGNPVTSPAIVAFPNAERQETGDIPVRSILPFAGLRIGFCEWTGVFAGTDFILCRGCMVKILRSVRCVRGFGPV</sequence>
<accession>A0A8X6TRR2</accession>
<dbReference type="Proteomes" id="UP000887013">
    <property type="component" value="Unassembled WGS sequence"/>
</dbReference>
<dbReference type="OrthoDB" id="10532286at2759"/>
<protein>
    <submittedName>
        <fullName evidence="1">Uncharacterized protein</fullName>
    </submittedName>
</protein>
<name>A0A8X6TRR2_NEPPI</name>
<evidence type="ECO:0000313" key="2">
    <source>
        <dbReference type="Proteomes" id="UP000887013"/>
    </source>
</evidence>
<reference evidence="1" key="1">
    <citation type="submission" date="2020-08" db="EMBL/GenBank/DDBJ databases">
        <title>Multicomponent nature underlies the extraordinary mechanical properties of spider dragline silk.</title>
        <authorList>
            <person name="Kono N."/>
            <person name="Nakamura H."/>
            <person name="Mori M."/>
            <person name="Yoshida Y."/>
            <person name="Ohtoshi R."/>
            <person name="Malay A.D."/>
            <person name="Moran D.A.P."/>
            <person name="Tomita M."/>
            <person name="Numata K."/>
            <person name="Arakawa K."/>
        </authorList>
    </citation>
    <scope>NUCLEOTIDE SEQUENCE</scope>
</reference>
<organism evidence="1 2">
    <name type="scientific">Nephila pilipes</name>
    <name type="common">Giant wood spider</name>
    <name type="synonym">Nephila maculata</name>
    <dbReference type="NCBI Taxonomy" id="299642"/>
    <lineage>
        <taxon>Eukaryota</taxon>
        <taxon>Metazoa</taxon>
        <taxon>Ecdysozoa</taxon>
        <taxon>Arthropoda</taxon>
        <taxon>Chelicerata</taxon>
        <taxon>Arachnida</taxon>
        <taxon>Araneae</taxon>
        <taxon>Araneomorphae</taxon>
        <taxon>Entelegynae</taxon>
        <taxon>Araneoidea</taxon>
        <taxon>Nephilidae</taxon>
        <taxon>Nephila</taxon>
    </lineage>
</organism>
<proteinExistence type="predicted"/>
<dbReference type="EMBL" id="BMAW01111578">
    <property type="protein sequence ID" value="GFT48654.1"/>
    <property type="molecule type" value="Genomic_DNA"/>
</dbReference>
<dbReference type="AlphaFoldDB" id="A0A8X6TRR2"/>
<comment type="caution">
    <text evidence="1">The sequence shown here is derived from an EMBL/GenBank/DDBJ whole genome shotgun (WGS) entry which is preliminary data.</text>
</comment>
<gene>
    <name evidence="1" type="ORF">NPIL_344231</name>
</gene>